<evidence type="ECO:0000313" key="2">
    <source>
        <dbReference type="EMBL" id="GIX60981.1"/>
    </source>
</evidence>
<keyword evidence="2" id="KW-0808">Transferase</keyword>
<dbReference type="EMBL" id="BPLF01000001">
    <property type="protein sequence ID" value="GIX60981.1"/>
    <property type="molecule type" value="Genomic_DNA"/>
</dbReference>
<reference evidence="2 3" key="1">
    <citation type="submission" date="2021-06" db="EMBL/GenBank/DDBJ databases">
        <title>Genome sequence of Babesia caballi.</title>
        <authorList>
            <person name="Yamagishi J."/>
            <person name="Kidaka T."/>
            <person name="Ochi A."/>
        </authorList>
    </citation>
    <scope>NUCLEOTIDE SEQUENCE [LARGE SCALE GENOMIC DNA]</scope>
    <source>
        <strain evidence="2">USDA-D6B2</strain>
    </source>
</reference>
<dbReference type="GeneID" id="94192464"/>
<keyword evidence="3" id="KW-1185">Reference proteome</keyword>
<organism evidence="2 3">
    <name type="scientific">Babesia caballi</name>
    <dbReference type="NCBI Taxonomy" id="5871"/>
    <lineage>
        <taxon>Eukaryota</taxon>
        <taxon>Sar</taxon>
        <taxon>Alveolata</taxon>
        <taxon>Apicomplexa</taxon>
        <taxon>Aconoidasida</taxon>
        <taxon>Piroplasmida</taxon>
        <taxon>Babesiidae</taxon>
        <taxon>Babesia</taxon>
    </lineage>
</organism>
<gene>
    <name evidence="2" type="ORF">BcabD6B2_04160</name>
</gene>
<sequence>MHAVVEGSPGHEAAGGGEGGAEVGVPLESVDEGVALEQRVDGALVDAPAEVLVNHLQQLGEDVGDDEVLDRLDAVVFLQESDDKVDDELLQRSELGAGDGGYRGQTLDVEVTVVHGEVFQAAEQVLREDAGSVDPCVNGAAWVYLNVEWFSGLETRGFGDGGNVLGEVSNQFHGVAAQLDGAVELRLCRDVPLDCEALADVAPAVAELGVTYEPGKVPEQQTPAQAVPEVGRAFHVDKIDADQAVYAALQKLCGVFEGVLGLVAKAHFEDEPEGGQARDEVHVGPPHQTGEAGCIPHQLGFADALGGVLDVALEFGEHLVENQLHGQRAVGEGQTRGDGKHVLQRVGVEGVVVDPAFKGLAEAAHGVGVRLGEHHDQRGPHHDVDAHVHGVQQRVDVGVRVGAVLRELQHGHEPVLAPGGELLRDVPALVEERVQGSERLLGVFGGLQHDHLAREDALAVLGYGNFVGHAEKGAFYIDEVAIQAQVLQRRINLGTAAFGSCQVQRPDDLQLVGVADLYVAQVAARHVRKDDIQQEQRLAGLEGV</sequence>
<dbReference type="GO" id="GO:0008168">
    <property type="term" value="F:methyltransferase activity"/>
    <property type="evidence" value="ECO:0007669"/>
    <property type="project" value="UniProtKB-KW"/>
</dbReference>
<evidence type="ECO:0000313" key="3">
    <source>
        <dbReference type="Proteomes" id="UP001497744"/>
    </source>
</evidence>
<feature type="region of interest" description="Disordered" evidence="1">
    <location>
        <begin position="1"/>
        <end position="24"/>
    </location>
</feature>
<name>A0AAV4LMC2_BABCB</name>
<keyword evidence="2" id="KW-0489">Methyltransferase</keyword>
<feature type="compositionally biased region" description="Gly residues" evidence="1">
    <location>
        <begin position="13"/>
        <end position="22"/>
    </location>
</feature>
<evidence type="ECO:0000256" key="1">
    <source>
        <dbReference type="SAM" id="MobiDB-lite"/>
    </source>
</evidence>
<dbReference type="AlphaFoldDB" id="A0AAV4LMC2"/>
<comment type="caution">
    <text evidence="2">The sequence shown here is derived from an EMBL/GenBank/DDBJ whole genome shotgun (WGS) entry which is preliminary data.</text>
</comment>
<protein>
    <submittedName>
        <fullName evidence="2">Class I SAM-dependent rRNA methyltransferase</fullName>
    </submittedName>
</protein>
<dbReference type="GO" id="GO:0032259">
    <property type="term" value="P:methylation"/>
    <property type="evidence" value="ECO:0007669"/>
    <property type="project" value="UniProtKB-KW"/>
</dbReference>
<proteinExistence type="predicted"/>
<dbReference type="RefSeq" id="XP_067713052.1">
    <property type="nucleotide sequence ID" value="XM_067856951.1"/>
</dbReference>
<accession>A0AAV4LMC2</accession>
<dbReference type="Proteomes" id="UP001497744">
    <property type="component" value="Unassembled WGS sequence"/>
</dbReference>